<gene>
    <name evidence="1" type="ORF">I7I51_00776</name>
</gene>
<evidence type="ECO:0000313" key="1">
    <source>
        <dbReference type="EMBL" id="QSS63717.1"/>
    </source>
</evidence>
<proteinExistence type="predicted"/>
<sequence>MGKTPVPETWYNRLSSVTTPSRVCINSELVILIELAIACIEGIACDDLACSESCSVVHAYNINTWEVDQCVGGGVTSWKARRRQGERNGRDLVLIQDLGVVVYEPQNMHPCREARGNRLKLSDG</sequence>
<dbReference type="EMBL" id="CP069114">
    <property type="protein sequence ID" value="QSS63717.1"/>
    <property type="molecule type" value="Genomic_DNA"/>
</dbReference>
<protein>
    <submittedName>
        <fullName evidence="1">Uncharacterized protein</fullName>
    </submittedName>
</protein>
<evidence type="ECO:0000313" key="2">
    <source>
        <dbReference type="Proteomes" id="UP000663671"/>
    </source>
</evidence>
<organism evidence="1 2">
    <name type="scientific">Ajellomyces capsulatus</name>
    <name type="common">Darling's disease fungus</name>
    <name type="synonym">Histoplasma capsulatum</name>
    <dbReference type="NCBI Taxonomy" id="5037"/>
    <lineage>
        <taxon>Eukaryota</taxon>
        <taxon>Fungi</taxon>
        <taxon>Dikarya</taxon>
        <taxon>Ascomycota</taxon>
        <taxon>Pezizomycotina</taxon>
        <taxon>Eurotiomycetes</taxon>
        <taxon>Eurotiomycetidae</taxon>
        <taxon>Onygenales</taxon>
        <taxon>Ajellomycetaceae</taxon>
        <taxon>Histoplasma</taxon>
    </lineage>
</organism>
<dbReference type="Proteomes" id="UP000663671">
    <property type="component" value="Chromosome 1"/>
</dbReference>
<dbReference type="VEuPathDB" id="FungiDB:I7I51_00776"/>
<dbReference type="AlphaFoldDB" id="A0A8A1MHX7"/>
<accession>A0A8A1MHX7</accession>
<reference evidence="1" key="1">
    <citation type="submission" date="2021-01" db="EMBL/GenBank/DDBJ databases">
        <title>Chromosome-level genome assembly of a human fungal pathogen reveals clustering of transcriptionally co-regulated genes.</title>
        <authorList>
            <person name="Voorhies M."/>
            <person name="Cohen S."/>
            <person name="Shea T.P."/>
            <person name="Petrus S."/>
            <person name="Munoz J.F."/>
            <person name="Poplawski S."/>
            <person name="Goldman W.E."/>
            <person name="Michael T."/>
            <person name="Cuomo C.A."/>
            <person name="Sil A."/>
            <person name="Beyhan S."/>
        </authorList>
    </citation>
    <scope>NUCLEOTIDE SEQUENCE</scope>
    <source>
        <strain evidence="1">WU24</strain>
    </source>
</reference>
<name>A0A8A1MHX7_AJECA</name>